<dbReference type="PANTHER" id="PTHR45023:SF4">
    <property type="entry name" value="GLYCINE-RICH PROTEIN-RELATED"/>
    <property type="match status" value="1"/>
</dbReference>
<name>A0A0L0VJF8_9BASI</name>
<feature type="region of interest" description="Disordered" evidence="1">
    <location>
        <begin position="1"/>
        <end position="25"/>
    </location>
</feature>
<organism evidence="3 4">
    <name type="scientific">Puccinia striiformis f. sp. tritici PST-78</name>
    <dbReference type="NCBI Taxonomy" id="1165861"/>
    <lineage>
        <taxon>Eukaryota</taxon>
        <taxon>Fungi</taxon>
        <taxon>Dikarya</taxon>
        <taxon>Basidiomycota</taxon>
        <taxon>Pucciniomycotina</taxon>
        <taxon>Pucciniomycetes</taxon>
        <taxon>Pucciniales</taxon>
        <taxon>Pucciniaceae</taxon>
        <taxon>Puccinia</taxon>
    </lineage>
</organism>
<dbReference type="AlphaFoldDB" id="A0A0L0VJF8"/>
<evidence type="ECO:0000313" key="4">
    <source>
        <dbReference type="Proteomes" id="UP000054564"/>
    </source>
</evidence>
<evidence type="ECO:0000256" key="1">
    <source>
        <dbReference type="SAM" id="MobiDB-lite"/>
    </source>
</evidence>
<dbReference type="Pfam" id="PF14303">
    <property type="entry name" value="NAM-associated"/>
    <property type="match status" value="1"/>
</dbReference>
<proteinExistence type="predicted"/>
<dbReference type="STRING" id="1165861.A0A0L0VJF8"/>
<gene>
    <name evidence="3" type="ORF">PSTG_07464</name>
</gene>
<evidence type="ECO:0000313" key="3">
    <source>
        <dbReference type="EMBL" id="KNE99346.1"/>
    </source>
</evidence>
<dbReference type="EMBL" id="AJIL01000047">
    <property type="protein sequence ID" value="KNE99346.1"/>
    <property type="molecule type" value="Genomic_DNA"/>
</dbReference>
<keyword evidence="4" id="KW-1185">Reference proteome</keyword>
<protein>
    <recommendedName>
        <fullName evidence="2">No apical meristem-associated C-terminal domain-containing protein</fullName>
    </recommendedName>
</protein>
<comment type="caution">
    <text evidence="3">The sequence shown here is derived from an EMBL/GenBank/DDBJ whole genome shotgun (WGS) entry which is preliminary data.</text>
</comment>
<dbReference type="InterPro" id="IPR029466">
    <property type="entry name" value="NAM-associated_C"/>
</dbReference>
<dbReference type="Proteomes" id="UP000054564">
    <property type="component" value="Unassembled WGS sequence"/>
</dbReference>
<evidence type="ECO:0000259" key="2">
    <source>
        <dbReference type="Pfam" id="PF14303"/>
    </source>
</evidence>
<accession>A0A0L0VJF8</accession>
<feature type="domain" description="No apical meristem-associated C-terminal" evidence="2">
    <location>
        <begin position="128"/>
        <end position="241"/>
    </location>
</feature>
<dbReference type="PANTHER" id="PTHR45023">
    <property type="match status" value="1"/>
</dbReference>
<sequence length="248" mass="27660">MANSETVPNVDLTPGSTRKKQSPNWLPAEEKQLAITYLHVSEQPETGTNQTGDTFYKKMEEHFNNYAKFNYRDHDQIRIRWTLLNTATLKFSAIYNAIFRMPPSGYNDAMIMAAAIETYAKRNKDVAFSSVPAWEILRHTPKWRPDRPNLTIPIPTDDMNTSDEIDIGDGSISSNGTMLGIVSPSNRSASSINRPIGGKAAKKRQINGYQNAEMLSEASKFNSSSADWLTALKVANAILKEKNSLTKG</sequence>
<reference evidence="4" key="1">
    <citation type="submission" date="2014-03" db="EMBL/GenBank/DDBJ databases">
        <title>The Genome Sequence of Puccinia striiformis f. sp. tritici PST-78.</title>
        <authorList>
            <consortium name="The Broad Institute Genome Sequencing Platform"/>
            <person name="Cuomo C."/>
            <person name="Hulbert S."/>
            <person name="Chen X."/>
            <person name="Walker B."/>
            <person name="Young S.K."/>
            <person name="Zeng Q."/>
            <person name="Gargeya S."/>
            <person name="Fitzgerald M."/>
            <person name="Haas B."/>
            <person name="Abouelleil A."/>
            <person name="Alvarado L."/>
            <person name="Arachchi H.M."/>
            <person name="Berlin A.M."/>
            <person name="Chapman S.B."/>
            <person name="Goldberg J."/>
            <person name="Griggs A."/>
            <person name="Gujja S."/>
            <person name="Hansen M."/>
            <person name="Howarth C."/>
            <person name="Imamovic A."/>
            <person name="Larimer J."/>
            <person name="McCowan C."/>
            <person name="Montmayeur A."/>
            <person name="Murphy C."/>
            <person name="Neiman D."/>
            <person name="Pearson M."/>
            <person name="Priest M."/>
            <person name="Roberts A."/>
            <person name="Saif S."/>
            <person name="Shea T."/>
            <person name="Sisk P."/>
            <person name="Sykes S."/>
            <person name="Wortman J."/>
            <person name="Nusbaum C."/>
            <person name="Birren B."/>
        </authorList>
    </citation>
    <scope>NUCLEOTIDE SEQUENCE [LARGE SCALE GENOMIC DNA]</scope>
    <source>
        <strain evidence="4">race PST-78</strain>
    </source>
</reference>